<protein>
    <submittedName>
        <fullName evidence="2">Ubiquinone/menaquinone biosynthesis C-methylase UbiE</fullName>
    </submittedName>
</protein>
<dbReference type="Pfam" id="PF08241">
    <property type="entry name" value="Methyltransf_11"/>
    <property type="match status" value="1"/>
</dbReference>
<keyword evidence="2" id="KW-0830">Ubiquinone</keyword>
<dbReference type="AlphaFoldDB" id="A0A2A9CUF3"/>
<gene>
    <name evidence="2" type="ORF">ATK74_2335</name>
</gene>
<keyword evidence="2" id="KW-0808">Transferase</keyword>
<comment type="caution">
    <text evidence="2">The sequence shown here is derived from an EMBL/GenBank/DDBJ whole genome shotgun (WGS) entry which is preliminary data.</text>
</comment>
<sequence>MANPGVGSFPPAAIEWLAPADPSAVLAVGLGSLPTAVRYARRGHRLTLIDKPADELGRATARHPELLSVAAAPEALPFTAHSFDQVLVAQGLHLLAPGLALAEFARVLAPGGSLSVLYTVRDDTVPWVRRFATLLQTYDPQLMSGSAAESVDALEDSGYFPKVHRRDFRQWVPIDRDGLIELVSRNPKLAQLPEPDASTLLAKVGALYDASAKAPEPLLLPYSVRCWRARVDHSEFTTTFAPPESGLQITL</sequence>
<dbReference type="SUPFAM" id="SSF53335">
    <property type="entry name" value="S-adenosyl-L-methionine-dependent methyltransferases"/>
    <property type="match status" value="1"/>
</dbReference>
<evidence type="ECO:0000313" key="2">
    <source>
        <dbReference type="EMBL" id="PFG17761.1"/>
    </source>
</evidence>
<keyword evidence="2" id="KW-0489">Methyltransferase</keyword>
<accession>A0A2A9CUF3</accession>
<organism evidence="2 3">
    <name type="scientific">Propionicimonas paludicola</name>
    <dbReference type="NCBI Taxonomy" id="185243"/>
    <lineage>
        <taxon>Bacteria</taxon>
        <taxon>Bacillati</taxon>
        <taxon>Actinomycetota</taxon>
        <taxon>Actinomycetes</taxon>
        <taxon>Propionibacteriales</taxon>
        <taxon>Nocardioidaceae</taxon>
        <taxon>Propionicimonas</taxon>
    </lineage>
</organism>
<dbReference type="EMBL" id="PDJC01000001">
    <property type="protein sequence ID" value="PFG17761.1"/>
    <property type="molecule type" value="Genomic_DNA"/>
</dbReference>
<dbReference type="OrthoDB" id="9797252at2"/>
<dbReference type="RefSeq" id="WP_098461163.1">
    <property type="nucleotide sequence ID" value="NZ_PDJC01000001.1"/>
</dbReference>
<dbReference type="InterPro" id="IPR013216">
    <property type="entry name" value="Methyltransf_11"/>
</dbReference>
<evidence type="ECO:0000313" key="3">
    <source>
        <dbReference type="Proteomes" id="UP000226079"/>
    </source>
</evidence>
<dbReference type="InterPro" id="IPR029063">
    <property type="entry name" value="SAM-dependent_MTases_sf"/>
</dbReference>
<name>A0A2A9CUF3_9ACTN</name>
<reference evidence="2 3" key="1">
    <citation type="submission" date="2017-10" db="EMBL/GenBank/DDBJ databases">
        <title>Sequencing the genomes of 1000 actinobacteria strains.</title>
        <authorList>
            <person name="Klenk H.-P."/>
        </authorList>
    </citation>
    <scope>NUCLEOTIDE SEQUENCE [LARGE SCALE GENOMIC DNA]</scope>
    <source>
        <strain evidence="2 3">DSM 15597</strain>
    </source>
</reference>
<feature type="domain" description="Methyltransferase type 11" evidence="1">
    <location>
        <begin position="26"/>
        <end position="115"/>
    </location>
</feature>
<keyword evidence="3" id="KW-1185">Reference proteome</keyword>
<proteinExistence type="predicted"/>
<dbReference type="GO" id="GO:0032259">
    <property type="term" value="P:methylation"/>
    <property type="evidence" value="ECO:0007669"/>
    <property type="project" value="UniProtKB-KW"/>
</dbReference>
<evidence type="ECO:0000259" key="1">
    <source>
        <dbReference type="Pfam" id="PF08241"/>
    </source>
</evidence>
<dbReference type="GO" id="GO:0008757">
    <property type="term" value="F:S-adenosylmethionine-dependent methyltransferase activity"/>
    <property type="evidence" value="ECO:0007669"/>
    <property type="project" value="InterPro"/>
</dbReference>
<dbReference type="Gene3D" id="3.40.50.150">
    <property type="entry name" value="Vaccinia Virus protein VP39"/>
    <property type="match status" value="1"/>
</dbReference>
<dbReference type="Proteomes" id="UP000226079">
    <property type="component" value="Unassembled WGS sequence"/>
</dbReference>